<keyword evidence="2" id="KW-1185">Reference proteome</keyword>
<evidence type="ECO:0000313" key="1">
    <source>
        <dbReference type="EMBL" id="CAJ0564177.1"/>
    </source>
</evidence>
<accession>A0AA36C9F1</accession>
<protein>
    <submittedName>
        <fullName evidence="1">Uncharacterized protein</fullName>
    </submittedName>
</protein>
<dbReference type="EMBL" id="CATQJA010000816">
    <property type="protein sequence ID" value="CAJ0564177.1"/>
    <property type="molecule type" value="Genomic_DNA"/>
</dbReference>
<gene>
    <name evidence="1" type="ORF">MSPICULIGERA_LOCUS2863</name>
</gene>
<dbReference type="Proteomes" id="UP001177023">
    <property type="component" value="Unassembled WGS sequence"/>
</dbReference>
<sequence length="213" mass="23655">MFCPCSHEELKAFLMAIHPPQLRINEQNIGPILMAGCRMESPALLRKCAHILLQPQIQLSVFVRLSLLDRCFLHEMIPACLSMVQTARALDPDDAAEHVRLSIHPSACGHDGSTIGVAGQTGHAATSMLPMQSPQHLFWGNVDVPTVQNVLFGREFITEYGGEQWNCRCFLPCKALGPRILQLGSRMCPAFDSNNQFMLCLVRNPETSGFKLQ</sequence>
<feature type="non-terminal residue" evidence="1">
    <location>
        <position position="213"/>
    </location>
</feature>
<evidence type="ECO:0000313" key="2">
    <source>
        <dbReference type="Proteomes" id="UP001177023"/>
    </source>
</evidence>
<name>A0AA36C9F1_9BILA</name>
<comment type="caution">
    <text evidence="1">The sequence shown here is derived from an EMBL/GenBank/DDBJ whole genome shotgun (WGS) entry which is preliminary data.</text>
</comment>
<organism evidence="1 2">
    <name type="scientific">Mesorhabditis spiculigera</name>
    <dbReference type="NCBI Taxonomy" id="96644"/>
    <lineage>
        <taxon>Eukaryota</taxon>
        <taxon>Metazoa</taxon>
        <taxon>Ecdysozoa</taxon>
        <taxon>Nematoda</taxon>
        <taxon>Chromadorea</taxon>
        <taxon>Rhabditida</taxon>
        <taxon>Rhabditina</taxon>
        <taxon>Rhabditomorpha</taxon>
        <taxon>Rhabditoidea</taxon>
        <taxon>Rhabditidae</taxon>
        <taxon>Mesorhabditinae</taxon>
        <taxon>Mesorhabditis</taxon>
    </lineage>
</organism>
<reference evidence="1" key="1">
    <citation type="submission" date="2023-06" db="EMBL/GenBank/DDBJ databases">
        <authorList>
            <person name="Delattre M."/>
        </authorList>
    </citation>
    <scope>NUCLEOTIDE SEQUENCE</scope>
    <source>
        <strain evidence="1">AF72</strain>
    </source>
</reference>
<dbReference type="AlphaFoldDB" id="A0AA36C9F1"/>
<proteinExistence type="predicted"/>